<dbReference type="InterPro" id="IPR036890">
    <property type="entry name" value="HATPase_C_sf"/>
</dbReference>
<feature type="transmembrane region" description="Helical" evidence="6">
    <location>
        <begin position="7"/>
        <end position="30"/>
    </location>
</feature>
<evidence type="ECO:0000313" key="9">
    <source>
        <dbReference type="Proteomes" id="UP000823485"/>
    </source>
</evidence>
<dbReference type="Gene3D" id="3.30.565.10">
    <property type="entry name" value="Histidine kinase-like ATPase, C-terminal domain"/>
    <property type="match status" value="1"/>
</dbReference>
<keyword evidence="2" id="KW-0547">Nucleotide-binding</keyword>
<evidence type="ECO:0000256" key="3">
    <source>
        <dbReference type="ARBA" id="ARBA00022777"/>
    </source>
</evidence>
<dbReference type="Proteomes" id="UP000823485">
    <property type="component" value="Unassembled WGS sequence"/>
</dbReference>
<evidence type="ECO:0000259" key="7">
    <source>
        <dbReference type="PROSITE" id="PS50109"/>
    </source>
</evidence>
<accession>A0ABS2R5Y0</accession>
<dbReference type="SMART" id="SM00387">
    <property type="entry name" value="HATPase_c"/>
    <property type="match status" value="1"/>
</dbReference>
<keyword evidence="3 8" id="KW-0418">Kinase</keyword>
<keyword evidence="9" id="KW-1185">Reference proteome</keyword>
<feature type="transmembrane region" description="Helical" evidence="6">
    <location>
        <begin position="332"/>
        <end position="356"/>
    </location>
</feature>
<keyword evidence="6" id="KW-0812">Transmembrane</keyword>
<keyword evidence="6" id="KW-1133">Transmembrane helix</keyword>
<feature type="transmembrane region" description="Helical" evidence="6">
    <location>
        <begin position="210"/>
        <end position="229"/>
    </location>
</feature>
<name>A0ABS2R5Y0_9BACI</name>
<sequence>MKRFQKSYVIFSIMVFLKMALILYFGLLILQYPLIGIDVEHKNGKWVVGQVYDKGWASKNQIEKGDIIQAINGIDPGEHKTVARFNYVEKAKSITIVDQQANTNTYAISYKDVDIQYFMYLFLPLLLCLATFFLGLYFYCANKEESSAMILICFLFSLGLCYLSAPVSARADLVGRMTVTVTFPGSLVLLIHFLKSYFSKHHLEFVKDRMINILYIAYFLVLTSHFFFNGEPRAFTRMVELGFFILLVCLLLFLLARLYYKYKHSEGKTIIQILLTAFVIAFSPFIILYAIPHIFWGKGFVSAELASMFLLVIPLAFVYLQRAKKLFDIEFLLGRLQYYALLSFALTTFAIIILITVFDMKILSGSAFLFFFLFFIVAILFLYIKEYIDYRLRHHLFCQKNHVEANLHNFFQKAKHETKVNGFIASLLREIKEVLRVKEVHYINIQENKDLNRWIVKNQQEFSFSEEIEQVNWRNCHPGSLIEVQTGFCVVIGEHYHVKEIIFCGLKKYKTTLNIQEKIWLENIAYFSSVLLENFKLIEGLFEEIEHYHKTRQNENDSYPSWLSRLLFSLSEKERMNLSIDLHDTILQDQLQLLRDIEAIKTKMTDPYLKESMYHVKETILDNIHLIRETCNELRPPFLSELGLIQSIQNLIERVKLRSNFLLHADLDPTIQRMVPEDELTVYRVIQELLNNAMKHSKASEVSISLKKINRGFMLSYIDNGIGIRMSELNDSFKTMGIYGIKERVRSMGGKIKIESAQNQGLKVQILYRQGDNEIDQSVNCG</sequence>
<keyword evidence="6" id="KW-0472">Membrane</keyword>
<dbReference type="RefSeq" id="WP_139345565.1">
    <property type="nucleotide sequence ID" value="NZ_JAFBFH010000009.1"/>
</dbReference>
<evidence type="ECO:0000256" key="1">
    <source>
        <dbReference type="ARBA" id="ARBA00022679"/>
    </source>
</evidence>
<gene>
    <name evidence="8" type="ORF">JOC94_001757</name>
</gene>
<evidence type="ECO:0000256" key="2">
    <source>
        <dbReference type="ARBA" id="ARBA00022741"/>
    </source>
</evidence>
<feature type="transmembrane region" description="Helical" evidence="6">
    <location>
        <begin position="362"/>
        <end position="384"/>
    </location>
</feature>
<feature type="transmembrane region" description="Helical" evidence="6">
    <location>
        <begin position="147"/>
        <end position="165"/>
    </location>
</feature>
<protein>
    <submittedName>
        <fullName evidence="8">Two-component system sensor histidine kinase ComP</fullName>
        <ecNumber evidence="8">2.7.13.3</ecNumber>
    </submittedName>
</protein>
<dbReference type="InterPro" id="IPR050482">
    <property type="entry name" value="Sensor_HK_TwoCompSys"/>
</dbReference>
<dbReference type="PROSITE" id="PS50109">
    <property type="entry name" value="HIS_KIN"/>
    <property type="match status" value="1"/>
</dbReference>
<evidence type="ECO:0000313" key="8">
    <source>
        <dbReference type="EMBL" id="MBM7714785.1"/>
    </source>
</evidence>
<dbReference type="InterPro" id="IPR036034">
    <property type="entry name" value="PDZ_sf"/>
</dbReference>
<dbReference type="InterPro" id="IPR003594">
    <property type="entry name" value="HATPase_dom"/>
</dbReference>
<keyword evidence="4" id="KW-0067">ATP-binding</keyword>
<evidence type="ECO:0000256" key="6">
    <source>
        <dbReference type="SAM" id="Phobius"/>
    </source>
</evidence>
<dbReference type="PANTHER" id="PTHR24421:SF60">
    <property type="entry name" value="SENSOR HISTIDINE KINASE COMP"/>
    <property type="match status" value="1"/>
</dbReference>
<dbReference type="PANTHER" id="PTHR24421">
    <property type="entry name" value="NITRATE/NITRITE SENSOR PROTEIN NARX-RELATED"/>
    <property type="match status" value="1"/>
</dbReference>
<keyword evidence="1 8" id="KW-0808">Transferase</keyword>
<organism evidence="8 9">
    <name type="scientific">Siminovitchia thermophila</name>
    <dbReference type="NCBI Taxonomy" id="1245522"/>
    <lineage>
        <taxon>Bacteria</taxon>
        <taxon>Bacillati</taxon>
        <taxon>Bacillota</taxon>
        <taxon>Bacilli</taxon>
        <taxon>Bacillales</taxon>
        <taxon>Bacillaceae</taxon>
        <taxon>Siminovitchia</taxon>
    </lineage>
</organism>
<dbReference type="SUPFAM" id="SSF55874">
    <property type="entry name" value="ATPase domain of HSP90 chaperone/DNA topoisomerase II/histidine kinase"/>
    <property type="match status" value="1"/>
</dbReference>
<dbReference type="GO" id="GO:0004673">
    <property type="term" value="F:protein histidine kinase activity"/>
    <property type="evidence" value="ECO:0007669"/>
    <property type="project" value="UniProtKB-EC"/>
</dbReference>
<feature type="transmembrane region" description="Helical" evidence="6">
    <location>
        <begin position="241"/>
        <end position="260"/>
    </location>
</feature>
<dbReference type="EC" id="2.7.13.3" evidence="8"/>
<evidence type="ECO:0000256" key="4">
    <source>
        <dbReference type="ARBA" id="ARBA00022840"/>
    </source>
</evidence>
<dbReference type="InterPro" id="IPR005467">
    <property type="entry name" value="His_kinase_dom"/>
</dbReference>
<reference evidence="8 9" key="1">
    <citation type="submission" date="2021-01" db="EMBL/GenBank/DDBJ databases">
        <title>Genomic Encyclopedia of Type Strains, Phase IV (KMG-IV): sequencing the most valuable type-strain genomes for metagenomic binning, comparative biology and taxonomic classification.</title>
        <authorList>
            <person name="Goeker M."/>
        </authorList>
    </citation>
    <scope>NUCLEOTIDE SEQUENCE [LARGE SCALE GENOMIC DNA]</scope>
    <source>
        <strain evidence="8 9">DSM 105453</strain>
    </source>
</reference>
<feature type="domain" description="Histidine kinase" evidence="7">
    <location>
        <begin position="620"/>
        <end position="772"/>
    </location>
</feature>
<feature type="transmembrane region" description="Helical" evidence="6">
    <location>
        <begin position="272"/>
        <end position="295"/>
    </location>
</feature>
<evidence type="ECO:0000256" key="5">
    <source>
        <dbReference type="ARBA" id="ARBA00023012"/>
    </source>
</evidence>
<dbReference type="Pfam" id="PF02518">
    <property type="entry name" value="HATPase_c"/>
    <property type="match status" value="1"/>
</dbReference>
<feature type="transmembrane region" description="Helical" evidence="6">
    <location>
        <begin position="117"/>
        <end position="140"/>
    </location>
</feature>
<dbReference type="SUPFAM" id="SSF50156">
    <property type="entry name" value="PDZ domain-like"/>
    <property type="match status" value="1"/>
</dbReference>
<dbReference type="CDD" id="cd16917">
    <property type="entry name" value="HATPase_UhpB-NarQ-NarX-like"/>
    <property type="match status" value="1"/>
</dbReference>
<feature type="transmembrane region" description="Helical" evidence="6">
    <location>
        <begin position="301"/>
        <end position="320"/>
    </location>
</feature>
<comment type="caution">
    <text evidence="8">The sequence shown here is derived from an EMBL/GenBank/DDBJ whole genome shotgun (WGS) entry which is preliminary data.</text>
</comment>
<feature type="transmembrane region" description="Helical" evidence="6">
    <location>
        <begin position="177"/>
        <end position="198"/>
    </location>
</feature>
<dbReference type="EMBL" id="JAFBFH010000009">
    <property type="protein sequence ID" value="MBM7714785.1"/>
    <property type="molecule type" value="Genomic_DNA"/>
</dbReference>
<proteinExistence type="predicted"/>
<keyword evidence="5" id="KW-0902">Two-component regulatory system</keyword>